<keyword evidence="9 13" id="KW-0472">Membrane</keyword>
<dbReference type="PANTHER" id="PTHR12428:SF65">
    <property type="entry name" value="CYTOCHROME C OXIDASE ASSEMBLY PROTEIN COX18, MITOCHONDRIAL"/>
    <property type="match status" value="1"/>
</dbReference>
<name>A0A6P1M6F6_9BACT</name>
<keyword evidence="4 13" id="KW-0813">Transport</keyword>
<feature type="transmembrane region" description="Helical" evidence="13">
    <location>
        <begin position="484"/>
        <end position="511"/>
    </location>
</feature>
<dbReference type="Proteomes" id="UP000464954">
    <property type="component" value="Chromosome"/>
</dbReference>
<feature type="compositionally biased region" description="Low complexity" evidence="14">
    <location>
        <begin position="43"/>
        <end position="54"/>
    </location>
</feature>
<evidence type="ECO:0000256" key="7">
    <source>
        <dbReference type="ARBA" id="ARBA00022927"/>
    </source>
</evidence>
<dbReference type="Pfam" id="PF02096">
    <property type="entry name" value="60KD_IMP"/>
    <property type="match status" value="1"/>
</dbReference>
<evidence type="ECO:0000256" key="4">
    <source>
        <dbReference type="ARBA" id="ARBA00022448"/>
    </source>
</evidence>
<dbReference type="InterPro" id="IPR028053">
    <property type="entry name" value="Membr_insert_YidC_N"/>
</dbReference>
<evidence type="ECO:0000256" key="14">
    <source>
        <dbReference type="SAM" id="MobiDB-lite"/>
    </source>
</evidence>
<keyword evidence="18" id="KW-1185">Reference proteome</keyword>
<dbReference type="InterPro" id="IPR028055">
    <property type="entry name" value="YidC/Oxa/ALB_C"/>
</dbReference>
<feature type="domain" description="Membrane insertase YidC N-terminal" evidence="16">
    <location>
        <begin position="85"/>
        <end position="332"/>
    </location>
</feature>
<keyword evidence="8 13" id="KW-1133">Transmembrane helix</keyword>
<organism evidence="17 18">
    <name type="scientific">Tichowtungia aerotolerans</name>
    <dbReference type="NCBI Taxonomy" id="2697043"/>
    <lineage>
        <taxon>Bacteria</taxon>
        <taxon>Pseudomonadati</taxon>
        <taxon>Kiritimatiellota</taxon>
        <taxon>Tichowtungiia</taxon>
        <taxon>Tichowtungiales</taxon>
        <taxon>Tichowtungiaceae</taxon>
        <taxon>Tichowtungia</taxon>
    </lineage>
</organism>
<dbReference type="GO" id="GO:0051205">
    <property type="term" value="P:protein insertion into membrane"/>
    <property type="evidence" value="ECO:0007669"/>
    <property type="project" value="TreeGrafter"/>
</dbReference>
<protein>
    <recommendedName>
        <fullName evidence="3 13">Membrane protein insertase YidC</fullName>
    </recommendedName>
    <alternativeName>
        <fullName evidence="12 13">Foldase YidC</fullName>
    </alternativeName>
    <alternativeName>
        <fullName evidence="11 13">Membrane integrase YidC</fullName>
    </alternativeName>
    <alternativeName>
        <fullName evidence="13">Membrane protein YidC</fullName>
    </alternativeName>
</protein>
<comment type="similarity">
    <text evidence="2 13">Belongs to the OXA1/ALB3/YidC family. Type 1 subfamily.</text>
</comment>
<evidence type="ECO:0000256" key="9">
    <source>
        <dbReference type="ARBA" id="ARBA00023136"/>
    </source>
</evidence>
<dbReference type="NCBIfam" id="TIGR03593">
    <property type="entry name" value="yidC_nterm"/>
    <property type="match status" value="1"/>
</dbReference>
<dbReference type="InterPro" id="IPR019998">
    <property type="entry name" value="Membr_insert_YidC"/>
</dbReference>
<feature type="domain" description="Membrane insertase YidC/Oxa/ALB C-terminal" evidence="15">
    <location>
        <begin position="374"/>
        <end position="569"/>
    </location>
</feature>
<evidence type="ECO:0000256" key="1">
    <source>
        <dbReference type="ARBA" id="ARBA00004429"/>
    </source>
</evidence>
<evidence type="ECO:0000256" key="6">
    <source>
        <dbReference type="ARBA" id="ARBA00022692"/>
    </source>
</evidence>
<dbReference type="InterPro" id="IPR047196">
    <property type="entry name" value="YidC_ALB_C"/>
</dbReference>
<dbReference type="CDD" id="cd20070">
    <property type="entry name" value="5TM_YidC_Alb3"/>
    <property type="match status" value="1"/>
</dbReference>
<feature type="region of interest" description="Disordered" evidence="14">
    <location>
        <begin position="31"/>
        <end position="54"/>
    </location>
</feature>
<dbReference type="GO" id="GO:0005886">
    <property type="term" value="C:plasma membrane"/>
    <property type="evidence" value="ECO:0007669"/>
    <property type="project" value="UniProtKB-SubCell"/>
</dbReference>
<reference evidence="17 18" key="1">
    <citation type="submission" date="2020-01" db="EMBL/GenBank/DDBJ databases">
        <title>Ponticoccus aerotolerans gen. nov., sp. nov., an anaerobic bacterium and proposal of Ponticoccusceae fam. nov., Ponticoccusles ord. nov. and Ponticoccuse classis nov. in the phylum Kiritimatiellaeota.</title>
        <authorList>
            <person name="Zhou L.Y."/>
            <person name="Du Z.J."/>
        </authorList>
    </citation>
    <scope>NUCLEOTIDE SEQUENCE [LARGE SCALE GENOMIC DNA]</scope>
    <source>
        <strain evidence="17 18">S-5007</strain>
    </source>
</reference>
<comment type="subunit">
    <text evidence="13">Interacts with the Sec translocase complex via SecD. Specifically interacts with transmembrane segments of nascent integral membrane proteins during membrane integration.</text>
</comment>
<keyword evidence="7 13" id="KW-0653">Protein transport</keyword>
<dbReference type="Gene3D" id="2.70.98.90">
    <property type="match status" value="1"/>
</dbReference>
<evidence type="ECO:0000256" key="8">
    <source>
        <dbReference type="ARBA" id="ARBA00022989"/>
    </source>
</evidence>
<evidence type="ECO:0000259" key="15">
    <source>
        <dbReference type="Pfam" id="PF02096"/>
    </source>
</evidence>
<keyword evidence="10 13" id="KW-0143">Chaperone</keyword>
<comment type="subcellular location">
    <subcellularLocation>
        <location evidence="1">Cell inner membrane</location>
        <topology evidence="1">Multi-pass membrane protein</topology>
    </subcellularLocation>
    <subcellularLocation>
        <location evidence="13">Cell membrane</location>
        <topology evidence="13">Multi-pass membrane protein</topology>
    </subcellularLocation>
</comment>
<dbReference type="InterPro" id="IPR038221">
    <property type="entry name" value="YidC_periplasmic_sf"/>
</dbReference>
<dbReference type="InterPro" id="IPR001708">
    <property type="entry name" value="YidC/ALB3/OXA1/COX18"/>
</dbReference>
<dbReference type="CDD" id="cd19961">
    <property type="entry name" value="EcYidC-like_peri"/>
    <property type="match status" value="1"/>
</dbReference>
<evidence type="ECO:0000256" key="3">
    <source>
        <dbReference type="ARBA" id="ARBA00015325"/>
    </source>
</evidence>
<evidence type="ECO:0000256" key="10">
    <source>
        <dbReference type="ARBA" id="ARBA00023186"/>
    </source>
</evidence>
<evidence type="ECO:0000256" key="5">
    <source>
        <dbReference type="ARBA" id="ARBA00022475"/>
    </source>
</evidence>
<evidence type="ECO:0000256" key="2">
    <source>
        <dbReference type="ARBA" id="ARBA00010527"/>
    </source>
</evidence>
<gene>
    <name evidence="13 17" type="primary">yidC</name>
    <name evidence="17" type="ORF">GT409_01535</name>
</gene>
<feature type="transmembrane region" description="Helical" evidence="13">
    <location>
        <begin position="443"/>
        <end position="464"/>
    </location>
</feature>
<proteinExistence type="inferred from homology"/>
<dbReference type="GO" id="GO:0015031">
    <property type="term" value="P:protein transport"/>
    <property type="evidence" value="ECO:0007669"/>
    <property type="project" value="UniProtKB-KW"/>
</dbReference>
<evidence type="ECO:0000259" key="16">
    <source>
        <dbReference type="Pfam" id="PF14849"/>
    </source>
</evidence>
<dbReference type="PANTHER" id="PTHR12428">
    <property type="entry name" value="OXA1"/>
    <property type="match status" value="1"/>
</dbReference>
<evidence type="ECO:0000256" key="11">
    <source>
        <dbReference type="ARBA" id="ARBA00033245"/>
    </source>
</evidence>
<dbReference type="NCBIfam" id="TIGR03592">
    <property type="entry name" value="yidC_oxa1_cterm"/>
    <property type="match status" value="1"/>
</dbReference>
<keyword evidence="5 13" id="KW-1003">Cell membrane</keyword>
<feature type="transmembrane region" description="Helical" evidence="13">
    <location>
        <begin position="374"/>
        <end position="393"/>
    </location>
</feature>
<keyword evidence="6 13" id="KW-0812">Transmembrane</keyword>
<dbReference type="HAMAP" id="MF_01810">
    <property type="entry name" value="YidC_type1"/>
    <property type="match status" value="1"/>
</dbReference>
<dbReference type="Pfam" id="PF14849">
    <property type="entry name" value="YidC_periplas"/>
    <property type="match status" value="1"/>
</dbReference>
<dbReference type="AlphaFoldDB" id="A0A6P1M6F6"/>
<evidence type="ECO:0000256" key="13">
    <source>
        <dbReference type="HAMAP-Rule" id="MF_01810"/>
    </source>
</evidence>
<evidence type="ECO:0000313" key="17">
    <source>
        <dbReference type="EMBL" id="QHI68184.1"/>
    </source>
</evidence>
<dbReference type="RefSeq" id="WP_160626243.1">
    <property type="nucleotide sequence ID" value="NZ_CP047593.1"/>
</dbReference>
<evidence type="ECO:0000313" key="18">
    <source>
        <dbReference type="Proteomes" id="UP000464954"/>
    </source>
</evidence>
<sequence>MKKTDFIIVGILLVLMFGWMYFFPSTKKPVSSPEPPVAETGSAQAPAPAGEKAAPALTAPAVKDAADAVAEKVDELLAPEQQLLLSNDQIELTVSSHGGAIVSAVLNDYPELNEPDSPPLTLNFSNAPALCYGGLPLAAGTLTETEDGIVYTASLGDGQLFKRKLALEGEYQLVVEDEFVNTSDVPWALPELRLPTGPMSNPQGTSAMKGITTLGVDTFAPVEGITHWAKQFRKISAGVLEFTTTPQLVTTTPVDWVAAKNKFFVQILIPEQTATGFDFTVRREGEGKKQEASEVSAALQFNKELVGANETVSRTVRAYIGPKDFESLKTLGMNQSEVMEFKSVGFWKFMNPIMYPIKLALLWGLIHLAPFGNYGIAILILTIIVRVLFWPLTHKSTESMKRMQEFQPKIKEIQAKYKDNPQRMQQETMAFYKEHKINPMGGCLPMLIQIPVFIALFRVLRSAIELRFSKFLWIKDLSEPENLFAGTFTVPLVGWDSLNILPILMAATMMWQQKLTTGSAAATPEQQQQQKMMAVMMPIMMLFFFYTMPSGLVLYWTTSQILMIAQLIIRKKKEVRSA</sequence>
<dbReference type="PRINTS" id="PR00701">
    <property type="entry name" value="60KDINNERMP"/>
</dbReference>
<feature type="transmembrane region" description="Helical" evidence="13">
    <location>
        <begin position="6"/>
        <end position="23"/>
    </location>
</feature>
<dbReference type="GO" id="GO:0032977">
    <property type="term" value="F:membrane insertase activity"/>
    <property type="evidence" value="ECO:0007669"/>
    <property type="project" value="InterPro"/>
</dbReference>
<feature type="transmembrane region" description="Helical" evidence="13">
    <location>
        <begin position="553"/>
        <end position="569"/>
    </location>
</feature>
<comment type="function">
    <text evidence="13">Required for the insertion and/or proper folding and/or complex formation of integral membrane proteins into the membrane. Involved in integration of membrane proteins that insert both dependently and independently of the Sec translocase complex, as well as at least some lipoproteins. Aids folding of multispanning membrane proteins.</text>
</comment>
<dbReference type="PRINTS" id="PR01900">
    <property type="entry name" value="YIDCPROTEIN"/>
</dbReference>
<dbReference type="EMBL" id="CP047593">
    <property type="protein sequence ID" value="QHI68184.1"/>
    <property type="molecule type" value="Genomic_DNA"/>
</dbReference>
<dbReference type="KEGG" id="taer:GT409_01535"/>
<accession>A0A6P1M6F6</accession>
<evidence type="ECO:0000256" key="12">
    <source>
        <dbReference type="ARBA" id="ARBA00033342"/>
    </source>
</evidence>